<organism evidence="2 3">
    <name type="scientific">Devosia elaeis</name>
    <dbReference type="NCBI Taxonomy" id="1770058"/>
    <lineage>
        <taxon>Bacteria</taxon>
        <taxon>Pseudomonadati</taxon>
        <taxon>Pseudomonadota</taxon>
        <taxon>Alphaproteobacteria</taxon>
        <taxon>Hyphomicrobiales</taxon>
        <taxon>Devosiaceae</taxon>
        <taxon>Devosia</taxon>
    </lineage>
</organism>
<evidence type="ECO:0000313" key="2">
    <source>
        <dbReference type="EMBL" id="OAM79322.1"/>
    </source>
</evidence>
<dbReference type="AlphaFoldDB" id="A0A178I2H1"/>
<proteinExistence type="predicted"/>
<accession>A0A178I2H1</accession>
<dbReference type="OrthoDB" id="8445713at2"/>
<keyword evidence="1" id="KW-0732">Signal</keyword>
<dbReference type="EMBL" id="LVVY01000063">
    <property type="protein sequence ID" value="OAM79322.1"/>
    <property type="molecule type" value="Genomic_DNA"/>
</dbReference>
<reference evidence="2 3" key="1">
    <citation type="submission" date="2016-03" db="EMBL/GenBank/DDBJ databases">
        <title>Genome sequencing of Devosia sp. S37.</title>
        <authorList>
            <person name="Mohd Nor M."/>
        </authorList>
    </citation>
    <scope>NUCLEOTIDE SEQUENCE [LARGE SCALE GENOMIC DNA]</scope>
    <source>
        <strain evidence="2 3">S37</strain>
    </source>
</reference>
<feature type="signal peptide" evidence="1">
    <location>
        <begin position="1"/>
        <end position="24"/>
    </location>
</feature>
<dbReference type="RefSeq" id="WP_067451884.1">
    <property type="nucleotide sequence ID" value="NZ_LVVY01000063.1"/>
</dbReference>
<sequence length="221" mass="24168">MPALKFPRLALALVALMLAFPAVAQEPAAQMNVAPVPETDPAVDFDTSYRPSPTVSSRLQREFLDSVRWSAGVEARDNLAAAFAERSPVEIWHELVAGQGLEPNNVADALTAYWVLNWITANGAYTAEIDNAPIQRQLRVAFANDANFRTMGDQQRQQLAEGYIFNFLLEHAALNRAVAARDLDALNRLAAASVTRFQRSMGVNLLALVPSAQGFGPRPRP</sequence>
<comment type="caution">
    <text evidence="2">The sequence shown here is derived from an EMBL/GenBank/DDBJ whole genome shotgun (WGS) entry which is preliminary data.</text>
</comment>
<name>A0A178I2H1_9HYPH</name>
<gene>
    <name evidence="2" type="ORF">A3840_03440</name>
</gene>
<dbReference type="Proteomes" id="UP000078389">
    <property type="component" value="Unassembled WGS sequence"/>
</dbReference>
<feature type="chain" id="PRO_5008088376" evidence="1">
    <location>
        <begin position="25"/>
        <end position="221"/>
    </location>
</feature>
<protein>
    <submittedName>
        <fullName evidence="2">Uncharacterized protein</fullName>
    </submittedName>
</protein>
<dbReference type="InterPro" id="IPR046505">
    <property type="entry name" value="DUF6683"/>
</dbReference>
<evidence type="ECO:0000313" key="3">
    <source>
        <dbReference type="Proteomes" id="UP000078389"/>
    </source>
</evidence>
<dbReference type="Pfam" id="PF20388">
    <property type="entry name" value="DUF6683"/>
    <property type="match status" value="1"/>
</dbReference>
<keyword evidence="3" id="KW-1185">Reference proteome</keyword>
<evidence type="ECO:0000256" key="1">
    <source>
        <dbReference type="SAM" id="SignalP"/>
    </source>
</evidence>